<feature type="compositionally biased region" description="Low complexity" evidence="1">
    <location>
        <begin position="225"/>
        <end position="242"/>
    </location>
</feature>
<feature type="compositionally biased region" description="Pro residues" evidence="1">
    <location>
        <begin position="381"/>
        <end position="392"/>
    </location>
</feature>
<dbReference type="PANTHER" id="PTHR34475">
    <property type="match status" value="1"/>
</dbReference>
<sequence>MSDESARTTLNDSGARALAGGVGPALRARREQLGWALPDVATWLRIRLAFLEAMEDDRVKDLPGNVYTLGFLRTYAQALGLDAEALVARFKAEARGSIDCKPELSFPAPASSGAMPVGVMVLLGGVIIILAYVGWYRMTGGQSTPPQPVPSVFSAIPGMTRQAPTSPQVASVLPPERAPIPPRPLSEPEKSAITEGDIPAEPTPAPGSHAEPDGQPTLSADGSDAPAAPAGAPAPAQPAVPGTAPAAVATAPVPAPVAAPAAAAPAGQIVLTASAQTWVQVRVAGGSVIYDHILQAGESWTAPQDKADLLLTVGNAGGLVVSADGVTTQPLGRNGAVRRNLPLTREAIRSGGIVAPAPAPSVRPVPQAVPERVEGTGHPPVAVPPAPVESGH</sequence>
<dbReference type="RefSeq" id="WP_182948298.1">
    <property type="nucleotide sequence ID" value="NZ_JABEQK010000003.1"/>
</dbReference>
<dbReference type="Proteomes" id="UP000540556">
    <property type="component" value="Unassembled WGS sequence"/>
</dbReference>
<keyword evidence="2" id="KW-1133">Transmembrane helix</keyword>
<evidence type="ECO:0000313" key="4">
    <source>
        <dbReference type="EMBL" id="MBB2204336.1"/>
    </source>
</evidence>
<dbReference type="InterPro" id="IPR010982">
    <property type="entry name" value="Lambda_DNA-bd_dom_sf"/>
</dbReference>
<keyword evidence="5" id="KW-1185">Reference proteome</keyword>
<comment type="caution">
    <text evidence="4">The sequence shown here is derived from an EMBL/GenBank/DDBJ whole genome shotgun (WGS) entry which is preliminary data.</text>
</comment>
<dbReference type="Pfam" id="PF13413">
    <property type="entry name" value="HTH_25"/>
    <property type="match status" value="1"/>
</dbReference>
<evidence type="ECO:0000313" key="5">
    <source>
        <dbReference type="Proteomes" id="UP000540556"/>
    </source>
</evidence>
<organism evidence="4 5">
    <name type="scientific">Gluconacetobacter takamatsuzukensis</name>
    <dbReference type="NCBI Taxonomy" id="1286190"/>
    <lineage>
        <taxon>Bacteria</taxon>
        <taxon>Pseudomonadati</taxon>
        <taxon>Pseudomonadota</taxon>
        <taxon>Alphaproteobacteria</taxon>
        <taxon>Acetobacterales</taxon>
        <taxon>Acetobacteraceae</taxon>
        <taxon>Gluconacetobacter</taxon>
    </lineage>
</organism>
<dbReference type="GO" id="GO:0003677">
    <property type="term" value="F:DNA binding"/>
    <property type="evidence" value="ECO:0007669"/>
    <property type="project" value="InterPro"/>
</dbReference>
<dbReference type="InterPro" id="IPR025194">
    <property type="entry name" value="RodZ-like_C"/>
</dbReference>
<dbReference type="EMBL" id="JABEQK010000003">
    <property type="protein sequence ID" value="MBB2204336.1"/>
    <property type="molecule type" value="Genomic_DNA"/>
</dbReference>
<feature type="region of interest" description="Disordered" evidence="1">
    <location>
        <begin position="357"/>
        <end position="392"/>
    </location>
</feature>
<dbReference type="Pfam" id="PF13464">
    <property type="entry name" value="RodZ_C"/>
    <property type="match status" value="1"/>
</dbReference>
<accession>A0A7W4KCE7</accession>
<dbReference type="Gene3D" id="1.10.260.40">
    <property type="entry name" value="lambda repressor-like DNA-binding domains"/>
    <property type="match status" value="1"/>
</dbReference>
<dbReference type="AlphaFoldDB" id="A0A7W4KCE7"/>
<protein>
    <submittedName>
        <fullName evidence="4">Helix-turn-helix domain-containing protein</fullName>
    </submittedName>
</protein>
<feature type="compositionally biased region" description="Pro residues" evidence="1">
    <location>
        <begin position="176"/>
        <end position="185"/>
    </location>
</feature>
<evidence type="ECO:0000259" key="3">
    <source>
        <dbReference type="Pfam" id="PF13464"/>
    </source>
</evidence>
<evidence type="ECO:0000256" key="1">
    <source>
        <dbReference type="SAM" id="MobiDB-lite"/>
    </source>
</evidence>
<feature type="region of interest" description="Disordered" evidence="1">
    <location>
        <begin position="143"/>
        <end position="242"/>
    </location>
</feature>
<evidence type="ECO:0000256" key="2">
    <source>
        <dbReference type="SAM" id="Phobius"/>
    </source>
</evidence>
<keyword evidence="2" id="KW-0472">Membrane</keyword>
<proteinExistence type="predicted"/>
<gene>
    <name evidence="4" type="ORF">HLH27_04790</name>
</gene>
<keyword evidence="2" id="KW-0812">Transmembrane</keyword>
<dbReference type="PANTHER" id="PTHR34475:SF1">
    <property type="entry name" value="CYTOSKELETON PROTEIN RODZ"/>
    <property type="match status" value="1"/>
</dbReference>
<name>A0A7W4KCE7_9PROT</name>
<reference evidence="4 5" key="1">
    <citation type="submission" date="2020-04" db="EMBL/GenBank/DDBJ databases">
        <title>Description of novel Gluconacetobacter.</title>
        <authorList>
            <person name="Sombolestani A."/>
        </authorList>
    </citation>
    <scope>NUCLEOTIDE SEQUENCE [LARGE SCALE GENOMIC DNA]</scope>
    <source>
        <strain evidence="4 5">LMG 27800</strain>
    </source>
</reference>
<feature type="transmembrane region" description="Helical" evidence="2">
    <location>
        <begin position="114"/>
        <end position="135"/>
    </location>
</feature>
<feature type="domain" description="Cytoskeleton protein RodZ-like C-terminal" evidence="3">
    <location>
        <begin position="270"/>
        <end position="339"/>
    </location>
</feature>
<dbReference type="InterPro" id="IPR050400">
    <property type="entry name" value="Bact_Cytoskel_RodZ"/>
</dbReference>